<gene>
    <name evidence="1" type="ORF">roselon_01220</name>
</gene>
<dbReference type="KEGG" id="red:roselon_01220"/>
<reference evidence="1 2" key="1">
    <citation type="submission" date="2013-03" db="EMBL/GenBank/DDBJ databases">
        <authorList>
            <person name="Fiebig A."/>
            <person name="Goeker M."/>
            <person name="Klenk H.-P.P."/>
        </authorList>
    </citation>
    <scope>NUCLEOTIDE SEQUENCE [LARGE SCALE GENOMIC DNA]</scope>
    <source>
        <strain evidence="2">DSM 19469</strain>
    </source>
</reference>
<dbReference type="Proteomes" id="UP000019593">
    <property type="component" value="Chromosome"/>
</dbReference>
<dbReference type="AlphaFoldDB" id="W8S496"/>
<accession>W8S496</accession>
<proteinExistence type="predicted"/>
<dbReference type="EMBL" id="CP004372">
    <property type="protein sequence ID" value="AHM03611.1"/>
    <property type="molecule type" value="Genomic_DNA"/>
</dbReference>
<evidence type="ECO:0000313" key="2">
    <source>
        <dbReference type="Proteomes" id="UP000019593"/>
    </source>
</evidence>
<sequence>MSFQAANGGAMVIDRTQSVRRGEGATGPLIGAIVRTLRDGDL</sequence>
<evidence type="ECO:0000313" key="1">
    <source>
        <dbReference type="EMBL" id="AHM03611.1"/>
    </source>
</evidence>
<organism evidence="1 2">
    <name type="scientific">Roseicyclus elongatus DSM 19469</name>
    <dbReference type="NCBI Taxonomy" id="1294273"/>
    <lineage>
        <taxon>Bacteria</taxon>
        <taxon>Pseudomonadati</taxon>
        <taxon>Pseudomonadota</taxon>
        <taxon>Alphaproteobacteria</taxon>
        <taxon>Rhodobacterales</taxon>
        <taxon>Roseobacteraceae</taxon>
        <taxon>Roseicyclus</taxon>
    </lineage>
</organism>
<keyword evidence="2" id="KW-1185">Reference proteome</keyword>
<protein>
    <submittedName>
        <fullName evidence="1">Uncharacterized protein</fullName>
    </submittedName>
</protein>
<dbReference type="STRING" id="1294273.roselon_01220"/>
<name>W8S496_9RHOB</name>
<dbReference type="HOGENOM" id="CLU_3257240_0_0_5"/>